<keyword evidence="2" id="KW-1185">Reference proteome</keyword>
<dbReference type="PANTHER" id="PTHR11575">
    <property type="entry name" value="5'-NUCLEOTIDASE-RELATED"/>
    <property type="match status" value="1"/>
</dbReference>
<dbReference type="GO" id="GO:0009166">
    <property type="term" value="P:nucleotide catabolic process"/>
    <property type="evidence" value="ECO:0007669"/>
    <property type="project" value="InterPro"/>
</dbReference>
<name>A0A4R0MS72_9SPHI</name>
<comment type="caution">
    <text evidence="1">The sequence shown here is derived from an EMBL/GenBank/DDBJ whole genome shotgun (WGS) entry which is preliminary data.</text>
</comment>
<dbReference type="PANTHER" id="PTHR11575:SF24">
    <property type="entry name" value="5'-NUCLEOTIDASE"/>
    <property type="match status" value="1"/>
</dbReference>
<dbReference type="RefSeq" id="WP_131611107.1">
    <property type="nucleotide sequence ID" value="NZ_SJSM01000018.1"/>
</dbReference>
<protein>
    <recommendedName>
        <fullName evidence="3">Bifunctional metallophosphatase/5'-nucleotidase</fullName>
    </recommendedName>
</protein>
<sequence>MVSKRRSFLKNSSILAGSILLGSSVDSIAAFSKELNGTLASNALSILHTSGLSGSLNPVAGPFGGLKKVNQLFIRRDISHLILDSGNFLQEGGQTEDHFEVIRLMNKMGYRATTIGKNELSMGQEQLAAILPALNFELVNCNYNFSHTTLSSRIKPYIILNSGKIKIGITGVGNCSPIAGVQISEPFQAVNQIAKKLKRDLKCDFVICLTQFSKNTKTYNDKKLAEASEYIDLIIGGEPGKVIKNAYVVKNQKKYDVLVSQAGSKGKTVGELTYEFNQFNTIRSLKHKYSISGMSQYASLKQKHEVFQLLTAAV</sequence>
<evidence type="ECO:0000313" key="1">
    <source>
        <dbReference type="EMBL" id="TCC89603.1"/>
    </source>
</evidence>
<proteinExistence type="predicted"/>
<dbReference type="PROSITE" id="PS51318">
    <property type="entry name" value="TAT"/>
    <property type="match status" value="1"/>
</dbReference>
<dbReference type="Gene3D" id="3.60.21.10">
    <property type="match status" value="1"/>
</dbReference>
<dbReference type="GO" id="GO:0016787">
    <property type="term" value="F:hydrolase activity"/>
    <property type="evidence" value="ECO:0007669"/>
    <property type="project" value="InterPro"/>
</dbReference>
<dbReference type="InterPro" id="IPR029052">
    <property type="entry name" value="Metallo-depent_PP-like"/>
</dbReference>
<dbReference type="SUPFAM" id="SSF56300">
    <property type="entry name" value="Metallo-dependent phosphatases"/>
    <property type="match status" value="1"/>
</dbReference>
<reference evidence="1 2" key="1">
    <citation type="submission" date="2019-02" db="EMBL/GenBank/DDBJ databases">
        <title>Pedobacter sp. RP-3-8 sp. nov., isolated from Arctic soil.</title>
        <authorList>
            <person name="Dahal R.H."/>
        </authorList>
    </citation>
    <scope>NUCLEOTIDE SEQUENCE [LARGE SCALE GENOMIC DNA]</scope>
    <source>
        <strain evidence="1 2">RP-3-8</strain>
    </source>
</reference>
<dbReference type="InterPro" id="IPR006179">
    <property type="entry name" value="5_nucleotidase/apyrase"/>
</dbReference>
<dbReference type="Proteomes" id="UP000291117">
    <property type="component" value="Unassembled WGS sequence"/>
</dbReference>
<evidence type="ECO:0008006" key="3">
    <source>
        <dbReference type="Google" id="ProtNLM"/>
    </source>
</evidence>
<dbReference type="InterPro" id="IPR006311">
    <property type="entry name" value="TAT_signal"/>
</dbReference>
<dbReference type="AlphaFoldDB" id="A0A4R0MS72"/>
<evidence type="ECO:0000313" key="2">
    <source>
        <dbReference type="Proteomes" id="UP000291117"/>
    </source>
</evidence>
<accession>A0A4R0MS72</accession>
<gene>
    <name evidence="1" type="ORF">EZ444_20965</name>
</gene>
<organism evidence="1 2">
    <name type="scientific">Pedobacter hiemivivus</name>
    <dbReference type="NCBI Taxonomy" id="2530454"/>
    <lineage>
        <taxon>Bacteria</taxon>
        <taxon>Pseudomonadati</taxon>
        <taxon>Bacteroidota</taxon>
        <taxon>Sphingobacteriia</taxon>
        <taxon>Sphingobacteriales</taxon>
        <taxon>Sphingobacteriaceae</taxon>
        <taxon>Pedobacter</taxon>
    </lineage>
</organism>
<dbReference type="OrthoDB" id="9775118at2"/>
<dbReference type="EMBL" id="SJSM01000018">
    <property type="protein sequence ID" value="TCC89603.1"/>
    <property type="molecule type" value="Genomic_DNA"/>
</dbReference>